<sequence>MAPRGRSGGMILGVNLLFLDIGEIEEGDFFIRFKLRQRADDFKFNLISVYGPAQSDLKGHFLSELVRVCSKETIPTVVGGDFNILRNPQEKNNDNFNDRWPFLFNAVIDTLNLRELESSGRSFTWANHLQNQTFEKLDRILVSTEFETKFPLSTVSILAREISDHTPLLYNSGGASAAYQPQFKFELGWLRRDGFSDIVKEVWQGVSIEGTPLERWQRKIRRLRQFLRGWAKNITGAYKKEKKELLDKLDTLDKKAEHTILNEFELNVKHVLNDRLAELLREEEIKWYQRAKVKHLLEGDANTKYYHLLANGRHRKTRIFQLQDGNEVITGDAQLKEHITKYFKTLFGPSQTSSIFLDESQVDDIRQVSAEENESLTADFTEEEIKCAIFQMKHNTAPGPDGFPPEFYQAFWTIIKDDLLALFSDFQQGSLPLNSLNFGTIILLPKQKDVRTIQQYRPICLLNVSFKIFTKVATNRLTSVAQKVIKPTQTAFLPGRNIMEGAIILHETLHELHTKKQDGVIFKIDFEKAYDKVRWSFLQQTLRMKGFSHKWCSWVEKFTQGGNVSIKVNDQVGNYFQSKKGLRQGDPMSPVLFNIVVDMLAILIARAKNADRVEGVIPHLIQDGLSILQYADDTVIFMSHDVAKAINMKLILTTFEQLSGLKINFHKSEIFCFGRAKENEAFYSQLFGCKIGSFPFRYLGLPMHTRKLNNKDWQEIKNRIEKKLGGWKGKLLTAGGRLVLINSVLSSLPMFMLSFFEIPKGVLEKIDCYRSRFYWQNDQHKKKYRLAKWTVMCQPKIQGGLGIPNLEIQNKCLLSKWLFKLLNEDGLWQELIRNKYLKEKPLGCCQKRATDSHFWKGLMSIKDTFLGLGSFKIKDGSQTRFWCDTWLGNKPLKDRFPSLFNIVRRKNDSVAKASGNFTVKSMYAALISNGIRVSQDIWQIKVLFRGTHWLRQWAKLQRHEDLRSQLIAASQHLESSALQFFSSNGWLSARHIGL</sequence>
<feature type="domain" description="Reverse transcriptase" evidence="1">
    <location>
        <begin position="425"/>
        <end position="703"/>
    </location>
</feature>
<evidence type="ECO:0000259" key="1">
    <source>
        <dbReference type="PROSITE" id="PS50878"/>
    </source>
</evidence>
<dbReference type="Gene3D" id="3.60.10.10">
    <property type="entry name" value="Endonuclease/exonuclease/phosphatase"/>
    <property type="match status" value="1"/>
</dbReference>
<dbReference type="PANTHER" id="PTHR31635">
    <property type="entry name" value="REVERSE TRANSCRIPTASE DOMAIN-CONTAINING PROTEIN-RELATED"/>
    <property type="match status" value="1"/>
</dbReference>
<name>Q2RAL0_ORYSJ</name>
<proteinExistence type="predicted"/>
<dbReference type="AlphaFoldDB" id="Q2RAL0"/>
<organism evidence="2">
    <name type="scientific">Oryza sativa subsp. japonica</name>
    <name type="common">Rice</name>
    <dbReference type="NCBI Taxonomy" id="39947"/>
    <lineage>
        <taxon>Eukaryota</taxon>
        <taxon>Viridiplantae</taxon>
        <taxon>Streptophyta</taxon>
        <taxon>Embryophyta</taxon>
        <taxon>Tracheophyta</taxon>
        <taxon>Spermatophyta</taxon>
        <taxon>Magnoliopsida</taxon>
        <taxon>Liliopsida</taxon>
        <taxon>Poales</taxon>
        <taxon>Poaceae</taxon>
        <taxon>BOP clade</taxon>
        <taxon>Oryzoideae</taxon>
        <taxon>Oryzeae</taxon>
        <taxon>Oryzinae</taxon>
        <taxon>Oryza</taxon>
        <taxon>Oryza sativa</taxon>
    </lineage>
</organism>
<dbReference type="CDD" id="cd01650">
    <property type="entry name" value="RT_nLTR_like"/>
    <property type="match status" value="1"/>
</dbReference>
<accession>Q2RAL0</accession>
<gene>
    <name evidence="2" type="ordered locus">LOC_Os11g05030</name>
</gene>
<evidence type="ECO:0000313" key="2">
    <source>
        <dbReference type="EMBL" id="ABA91475.1"/>
    </source>
</evidence>
<reference evidence="2" key="1">
    <citation type="journal article" date="2005" name="BMC Biol.">
        <title>The sequence of rice chromosomes 11 and 12, rich in disease resistance genes and recent gene duplications.</title>
        <authorList>
            <consortium name="The rice chromosomes 11 and 12 sequencing consortia"/>
        </authorList>
    </citation>
    <scope>NUCLEOTIDE SEQUENCE [LARGE SCALE GENOMIC DNA]</scope>
</reference>
<reference evidence="2" key="3">
    <citation type="submission" date="2006-01" db="EMBL/GenBank/DDBJ databases">
        <authorList>
            <person name="Buell R."/>
        </authorList>
    </citation>
    <scope>NUCLEOTIDE SEQUENCE</scope>
</reference>
<dbReference type="InterPro" id="IPR043502">
    <property type="entry name" value="DNA/RNA_pol_sf"/>
</dbReference>
<dbReference type="PROSITE" id="PS50878">
    <property type="entry name" value="RT_POL"/>
    <property type="match status" value="1"/>
</dbReference>
<dbReference type="InterPro" id="IPR000477">
    <property type="entry name" value="RT_dom"/>
</dbReference>
<dbReference type="SUPFAM" id="SSF56219">
    <property type="entry name" value="DNase I-like"/>
    <property type="match status" value="1"/>
</dbReference>
<dbReference type="PANTHER" id="PTHR31635:SF196">
    <property type="entry name" value="REVERSE TRANSCRIPTASE DOMAIN-CONTAINING PROTEIN-RELATED"/>
    <property type="match status" value="1"/>
</dbReference>
<dbReference type="EMBL" id="DP000010">
    <property type="protein sequence ID" value="ABA91475.1"/>
    <property type="molecule type" value="Genomic_DNA"/>
</dbReference>
<reference evidence="2" key="2">
    <citation type="submission" date="2005-04" db="EMBL/GenBank/DDBJ databases">
        <authorList>
            <person name="Buell C.R."/>
            <person name="Wing R.A."/>
            <person name="McCombie W.A."/>
            <person name="Ouyang S."/>
        </authorList>
    </citation>
    <scope>NUCLEOTIDE SEQUENCE</scope>
</reference>
<dbReference type="InterPro" id="IPR036691">
    <property type="entry name" value="Endo/exonu/phosph_ase_sf"/>
</dbReference>
<protein>
    <submittedName>
        <fullName evidence="2">Retrotransposon protein, putative, unclassified</fullName>
    </submittedName>
</protein>
<dbReference type="SUPFAM" id="SSF56672">
    <property type="entry name" value="DNA/RNA polymerases"/>
    <property type="match status" value="1"/>
</dbReference>
<dbReference type="Pfam" id="PF00078">
    <property type="entry name" value="RVT_1"/>
    <property type="match status" value="1"/>
</dbReference>